<dbReference type="GO" id="GO:0006508">
    <property type="term" value="P:proteolysis"/>
    <property type="evidence" value="ECO:0007669"/>
    <property type="project" value="InterPro"/>
</dbReference>
<feature type="domain" description="Metalloprotease TldD/E central" evidence="4">
    <location>
        <begin position="140"/>
        <end position="242"/>
    </location>
</feature>
<dbReference type="InterPro" id="IPR047657">
    <property type="entry name" value="PmbA"/>
</dbReference>
<dbReference type="Pfam" id="PF19290">
    <property type="entry name" value="PmbA_TldD_2nd"/>
    <property type="match status" value="1"/>
</dbReference>
<dbReference type="GO" id="GO:0008237">
    <property type="term" value="F:metallopeptidase activity"/>
    <property type="evidence" value="ECO:0007669"/>
    <property type="project" value="InterPro"/>
</dbReference>
<dbReference type="InterPro" id="IPR045569">
    <property type="entry name" value="Metalloprtase-TldD/E_C"/>
</dbReference>
<dbReference type="Proteomes" id="UP000025061">
    <property type="component" value="Unassembled WGS sequence"/>
</dbReference>
<organism evidence="5 6">
    <name type="scientific">Hyphomonas hirschiana VP5</name>
    <dbReference type="NCBI Taxonomy" id="1280951"/>
    <lineage>
        <taxon>Bacteria</taxon>
        <taxon>Pseudomonadati</taxon>
        <taxon>Pseudomonadota</taxon>
        <taxon>Alphaproteobacteria</taxon>
        <taxon>Hyphomonadales</taxon>
        <taxon>Hyphomonadaceae</taxon>
        <taxon>Hyphomonas</taxon>
    </lineage>
</organism>
<dbReference type="AlphaFoldDB" id="A0A059FY85"/>
<feature type="domain" description="Metalloprotease TldD/E C-terminal" evidence="3">
    <location>
        <begin position="249"/>
        <end position="465"/>
    </location>
</feature>
<dbReference type="GO" id="GO:0005829">
    <property type="term" value="C:cytosol"/>
    <property type="evidence" value="ECO:0007669"/>
    <property type="project" value="TreeGrafter"/>
</dbReference>
<evidence type="ECO:0000313" key="5">
    <source>
        <dbReference type="EMBL" id="KCZ95684.1"/>
    </source>
</evidence>
<dbReference type="EMBL" id="ARYI01000002">
    <property type="protein sequence ID" value="KCZ95684.1"/>
    <property type="molecule type" value="Genomic_DNA"/>
</dbReference>
<name>A0A059FY85_9PROT</name>
<evidence type="ECO:0000259" key="4">
    <source>
        <dbReference type="Pfam" id="PF19290"/>
    </source>
</evidence>
<dbReference type="Gene3D" id="3.30.2290.10">
    <property type="entry name" value="PmbA/TldD superfamily"/>
    <property type="match status" value="1"/>
</dbReference>
<dbReference type="InterPro" id="IPR002510">
    <property type="entry name" value="Metalloprtase-TldD/E_N"/>
</dbReference>
<protein>
    <submittedName>
        <fullName evidence="5">PmbA protein</fullName>
    </submittedName>
</protein>
<sequence>MGGTVPVARRPGAVHLPVMADSQISPENTLSDLLDQCRKAGADAADARLGIADGVSVSVRDGRLESIEREESASIALRCFYGKRQASVSGADLSREGLKALAERCAAMARAVPEDKFCGLPDPSELIAGPADLDLSGEPEISAETLEREALAAEAAALAVPGVKTVAGCGTSWNRSTRWVAATNGFSAWKTGTSTSLGLSAVAEKNGQMERDYDSWSVRFTKDRPSAEEIGRTAGERTIARLGARKIATQKAPVIFDRRVSDSLIGALLGAISGPSIARGVSFLKDRMDQQVFAKGIYITDDPFRPLGMGSRVHDGEGLPVAETHLIEDGRLTTWLLNLPSARQLGLKSNGFASLGFGDPPGVSTSNVYLRPGKDSPGQLAKQIGKGLLVTDMFGPSINPNTGDYSVGVAGFWIEDGEIAWPVSEVTVAGDLPSMFARMVPANDLELRSTRDAPSILIEDMNLAGS</sequence>
<dbReference type="InterPro" id="IPR035068">
    <property type="entry name" value="TldD/PmbA_N"/>
</dbReference>
<dbReference type="InterPro" id="IPR036059">
    <property type="entry name" value="TldD/PmbA_sf"/>
</dbReference>
<dbReference type="PANTHER" id="PTHR43421:SF1">
    <property type="entry name" value="METALLOPROTEASE PMBA"/>
    <property type="match status" value="1"/>
</dbReference>
<gene>
    <name evidence="5" type="ORF">HHI_02897</name>
</gene>
<comment type="similarity">
    <text evidence="1">Belongs to the peptidase U62 family.</text>
</comment>
<feature type="domain" description="Metalloprotease TldD/E N-terminal" evidence="2">
    <location>
        <begin position="45"/>
        <end position="109"/>
    </location>
</feature>
<dbReference type="PANTHER" id="PTHR43421">
    <property type="entry name" value="METALLOPROTEASE PMBA"/>
    <property type="match status" value="1"/>
</dbReference>
<evidence type="ECO:0000313" key="6">
    <source>
        <dbReference type="Proteomes" id="UP000025061"/>
    </source>
</evidence>
<proteinExistence type="inferred from homology"/>
<evidence type="ECO:0000259" key="2">
    <source>
        <dbReference type="Pfam" id="PF01523"/>
    </source>
</evidence>
<keyword evidence="6" id="KW-1185">Reference proteome</keyword>
<dbReference type="InterPro" id="IPR045570">
    <property type="entry name" value="Metalloprtase-TldD/E_cen_dom"/>
</dbReference>
<evidence type="ECO:0000259" key="3">
    <source>
        <dbReference type="Pfam" id="PF19289"/>
    </source>
</evidence>
<dbReference type="PATRIC" id="fig|1280951.3.peg.585"/>
<dbReference type="Pfam" id="PF19289">
    <property type="entry name" value="PmbA_TldD_3rd"/>
    <property type="match status" value="1"/>
</dbReference>
<dbReference type="SUPFAM" id="SSF111283">
    <property type="entry name" value="Putative modulator of DNA gyrase, PmbA/TldD"/>
    <property type="match status" value="1"/>
</dbReference>
<dbReference type="Pfam" id="PF01523">
    <property type="entry name" value="PmbA_TldD_1st"/>
    <property type="match status" value="1"/>
</dbReference>
<comment type="caution">
    <text evidence="5">The sequence shown here is derived from an EMBL/GenBank/DDBJ whole genome shotgun (WGS) entry which is preliminary data.</text>
</comment>
<reference evidence="5 6" key="1">
    <citation type="submission" date="2013-04" db="EMBL/GenBank/DDBJ databases">
        <title>Hyphomonas hirschiana VP5 Genome Sequencing.</title>
        <authorList>
            <person name="Lai Q."/>
            <person name="Shao Z."/>
        </authorList>
    </citation>
    <scope>NUCLEOTIDE SEQUENCE [LARGE SCALE GENOMIC DNA]</scope>
    <source>
        <strain evidence="5 6">VP5</strain>
    </source>
</reference>
<evidence type="ECO:0000256" key="1">
    <source>
        <dbReference type="ARBA" id="ARBA00005836"/>
    </source>
</evidence>
<accession>A0A059FY85</accession>